<keyword evidence="3" id="KW-1185">Reference proteome</keyword>
<dbReference type="AlphaFoldDB" id="A0A853A2M6"/>
<dbReference type="Pfam" id="PF19664">
    <property type="entry name" value="DUF6167"/>
    <property type="match status" value="1"/>
</dbReference>
<sequence length="121" mass="13002">MRRLFWIAVGAGTAVYVVNRLNRTVRRLQPDHVARSIGGSLTDLADSLRDLVDEVRAEAAVREAELVQALGLDTDPAGGPAPGSTTTTHHAAMPAPRTGPTRAPRRNHPTGRATHHGKDHH</sequence>
<feature type="compositionally biased region" description="Basic residues" evidence="1">
    <location>
        <begin position="103"/>
        <end position="121"/>
    </location>
</feature>
<dbReference type="RefSeq" id="WP_179813822.1">
    <property type="nucleotide sequence ID" value="NZ_JACBZD010000001.1"/>
</dbReference>
<comment type="caution">
    <text evidence="2">The sequence shown here is derived from an EMBL/GenBank/DDBJ whole genome shotgun (WGS) entry which is preliminary data.</text>
</comment>
<evidence type="ECO:0000256" key="1">
    <source>
        <dbReference type="SAM" id="MobiDB-lite"/>
    </source>
</evidence>
<evidence type="ECO:0000313" key="2">
    <source>
        <dbReference type="EMBL" id="NYI05001.1"/>
    </source>
</evidence>
<proteinExistence type="predicted"/>
<organism evidence="2 3">
    <name type="scientific">Allostreptomyces psammosilenae</name>
    <dbReference type="NCBI Taxonomy" id="1892865"/>
    <lineage>
        <taxon>Bacteria</taxon>
        <taxon>Bacillati</taxon>
        <taxon>Actinomycetota</taxon>
        <taxon>Actinomycetes</taxon>
        <taxon>Kitasatosporales</taxon>
        <taxon>Streptomycetaceae</taxon>
        <taxon>Allostreptomyces</taxon>
    </lineage>
</organism>
<dbReference type="Proteomes" id="UP000567795">
    <property type="component" value="Unassembled WGS sequence"/>
</dbReference>
<evidence type="ECO:0008006" key="4">
    <source>
        <dbReference type="Google" id="ProtNLM"/>
    </source>
</evidence>
<evidence type="ECO:0000313" key="3">
    <source>
        <dbReference type="Proteomes" id="UP000567795"/>
    </source>
</evidence>
<gene>
    <name evidence="2" type="ORF">FHU37_001944</name>
</gene>
<reference evidence="2 3" key="1">
    <citation type="submission" date="2020-07" db="EMBL/GenBank/DDBJ databases">
        <title>Sequencing the genomes of 1000 actinobacteria strains.</title>
        <authorList>
            <person name="Klenk H.-P."/>
        </authorList>
    </citation>
    <scope>NUCLEOTIDE SEQUENCE [LARGE SCALE GENOMIC DNA]</scope>
    <source>
        <strain evidence="2 3">DSM 42178</strain>
    </source>
</reference>
<feature type="region of interest" description="Disordered" evidence="1">
    <location>
        <begin position="71"/>
        <end position="121"/>
    </location>
</feature>
<dbReference type="EMBL" id="JACBZD010000001">
    <property type="protein sequence ID" value="NYI05001.1"/>
    <property type="molecule type" value="Genomic_DNA"/>
</dbReference>
<dbReference type="InterPro" id="IPR046165">
    <property type="entry name" value="DUF6167"/>
</dbReference>
<accession>A0A853A2M6</accession>
<feature type="compositionally biased region" description="Low complexity" evidence="1">
    <location>
        <begin position="76"/>
        <end position="102"/>
    </location>
</feature>
<name>A0A853A2M6_9ACTN</name>
<protein>
    <recommendedName>
        <fullName evidence="4">Secreted protein</fullName>
    </recommendedName>
</protein>